<comment type="caution">
    <text evidence="3">The sequence shown here is derived from an EMBL/GenBank/DDBJ whole genome shotgun (WGS) entry which is preliminary data.</text>
</comment>
<keyword evidence="1" id="KW-0472">Membrane</keyword>
<organism evidence="3 4">
    <name type="scientific">Bermanella marisrubri</name>
    <dbReference type="NCBI Taxonomy" id="207949"/>
    <lineage>
        <taxon>Bacteria</taxon>
        <taxon>Pseudomonadati</taxon>
        <taxon>Pseudomonadota</taxon>
        <taxon>Gammaproteobacteria</taxon>
        <taxon>Oceanospirillales</taxon>
        <taxon>Oceanospirillaceae</taxon>
        <taxon>Bermanella</taxon>
    </lineage>
</organism>
<keyword evidence="4" id="KW-1185">Reference proteome</keyword>
<feature type="transmembrane region" description="Helical" evidence="1">
    <location>
        <begin position="305"/>
        <end position="323"/>
    </location>
</feature>
<dbReference type="Proteomes" id="UP000004263">
    <property type="component" value="Unassembled WGS sequence"/>
</dbReference>
<feature type="transmembrane region" description="Helical" evidence="1">
    <location>
        <begin position="231"/>
        <end position="251"/>
    </location>
</feature>
<feature type="transmembrane region" description="Helical" evidence="1">
    <location>
        <begin position="17"/>
        <end position="36"/>
    </location>
</feature>
<dbReference type="EMBL" id="AAQH01000007">
    <property type="protein sequence ID" value="EAT12474.1"/>
    <property type="molecule type" value="Genomic_DNA"/>
</dbReference>
<feature type="transmembrane region" description="Helical" evidence="1">
    <location>
        <begin position="83"/>
        <end position="106"/>
    </location>
</feature>
<gene>
    <name evidence="3" type="ORF">RED65_16591</name>
</gene>
<name>Q1N2D3_9GAMM</name>
<feature type="transmembrane region" description="Helical" evidence="1">
    <location>
        <begin position="48"/>
        <end position="71"/>
    </location>
</feature>
<sequence>MEPLASTKFQRVKEIDFGRGIAVFLMIFVHTLWMYADAVTQYESLFGHVIHTLGKGTSAFLVLMGMSLILAHSSLKDNLVRALLLLALGYFMNFLKFIVPISLFGTMPESFIEAYGWNSPLETWQYFYLLSTGDILQLAGISLLIIAVIKKYFDYGPVYFSLGLFIMLTSQWLRGLSSDISELQYLNRLLFSDHYQVYFPVFPWMSFILFGMFMGKIYVRMRNQLEQFYHYTFISAIILIVLGFILAYANYEYHIANFFHHGPGGTLYLMGITLLLYWVIYRLVRFVQDGPIIKGLEYLSKNVTSLYIIQWTLICWGMGIVGFQTLNAWQTLAMMPVMLCLTLLAQVAINQCKSTIKRLMSKPINHQQKSLKS</sequence>
<dbReference type="STRING" id="207949.RED65_16591"/>
<dbReference type="InterPro" id="IPR012429">
    <property type="entry name" value="HGSNAT_cat"/>
</dbReference>
<evidence type="ECO:0000313" key="4">
    <source>
        <dbReference type="Proteomes" id="UP000004263"/>
    </source>
</evidence>
<dbReference type="Pfam" id="PF07786">
    <property type="entry name" value="HGSNAT_cat"/>
    <property type="match status" value="1"/>
</dbReference>
<dbReference type="RefSeq" id="WP_007018283.1">
    <property type="nucleotide sequence ID" value="NZ_CH724116.1"/>
</dbReference>
<feature type="transmembrane region" description="Helical" evidence="1">
    <location>
        <begin position="329"/>
        <end position="349"/>
    </location>
</feature>
<accession>Q1N2D3</accession>
<feature type="transmembrane region" description="Helical" evidence="1">
    <location>
        <begin position="266"/>
        <end position="284"/>
    </location>
</feature>
<feature type="domain" description="Heparan-alpha-glucosaminide N-acetyltransferase catalytic" evidence="2">
    <location>
        <begin position="11"/>
        <end position="226"/>
    </location>
</feature>
<feature type="transmembrane region" description="Helical" evidence="1">
    <location>
        <begin position="158"/>
        <end position="177"/>
    </location>
</feature>
<feature type="transmembrane region" description="Helical" evidence="1">
    <location>
        <begin position="126"/>
        <end position="146"/>
    </location>
</feature>
<keyword evidence="1" id="KW-1133">Transmembrane helix</keyword>
<proteinExistence type="predicted"/>
<evidence type="ECO:0000313" key="3">
    <source>
        <dbReference type="EMBL" id="EAT12474.1"/>
    </source>
</evidence>
<keyword evidence="1" id="KW-0812">Transmembrane</keyword>
<protein>
    <recommendedName>
        <fullName evidence="2">Heparan-alpha-glucosaminide N-acetyltransferase catalytic domain-containing protein</fullName>
    </recommendedName>
</protein>
<dbReference type="AlphaFoldDB" id="Q1N2D3"/>
<evidence type="ECO:0000256" key="1">
    <source>
        <dbReference type="SAM" id="Phobius"/>
    </source>
</evidence>
<feature type="transmembrane region" description="Helical" evidence="1">
    <location>
        <begin position="197"/>
        <end position="219"/>
    </location>
</feature>
<reference evidence="3 4" key="1">
    <citation type="submission" date="2006-03" db="EMBL/GenBank/DDBJ databases">
        <authorList>
            <person name="Pinhassi J."/>
            <person name="Pedros-Alio C."/>
            <person name="Ferriera S."/>
            <person name="Johnson J."/>
            <person name="Kravitz S."/>
            <person name="Halpern A."/>
            <person name="Remington K."/>
            <person name="Beeson K."/>
            <person name="Tran B."/>
            <person name="Rogers Y.-H."/>
            <person name="Friedman R."/>
            <person name="Venter J.C."/>
        </authorList>
    </citation>
    <scope>NUCLEOTIDE SEQUENCE [LARGE SCALE GENOMIC DNA]</scope>
    <source>
        <strain evidence="3 4">RED65</strain>
    </source>
</reference>
<evidence type="ECO:0000259" key="2">
    <source>
        <dbReference type="Pfam" id="PF07786"/>
    </source>
</evidence>
<dbReference type="HOGENOM" id="CLU_065974_0_0_6"/>